<dbReference type="EMBL" id="CP040330">
    <property type="protein sequence ID" value="QCS41890.1"/>
    <property type="molecule type" value="Genomic_DNA"/>
</dbReference>
<evidence type="ECO:0000313" key="2">
    <source>
        <dbReference type="EMBL" id="QCS41890.1"/>
    </source>
</evidence>
<organism evidence="2 3">
    <name type="scientific">Natrinema versiforme</name>
    <dbReference type="NCBI Taxonomy" id="88724"/>
    <lineage>
        <taxon>Archaea</taxon>
        <taxon>Methanobacteriati</taxon>
        <taxon>Methanobacteriota</taxon>
        <taxon>Stenosarchaea group</taxon>
        <taxon>Halobacteria</taxon>
        <taxon>Halobacteriales</taxon>
        <taxon>Natrialbaceae</taxon>
        <taxon>Natrinema</taxon>
    </lineage>
</organism>
<dbReference type="RefSeq" id="WP_138244387.1">
    <property type="nucleotide sequence ID" value="NZ_CP040330.1"/>
</dbReference>
<feature type="region of interest" description="Disordered" evidence="1">
    <location>
        <begin position="1"/>
        <end position="33"/>
    </location>
</feature>
<feature type="compositionally biased region" description="Basic and acidic residues" evidence="1">
    <location>
        <begin position="136"/>
        <end position="146"/>
    </location>
</feature>
<name>A0A4P8WF68_9EURY</name>
<dbReference type="GeneID" id="40264763"/>
<reference evidence="3" key="1">
    <citation type="submission" date="2019-05" db="EMBL/GenBank/DDBJ databases">
        <title>Genome sequence and methylation pattern of the halophilic Archaeon Natrinema versiforme BOL5-4.</title>
        <authorList>
            <person name="DasSarma P."/>
            <person name="Anton B.P."/>
            <person name="DasSarma S.L."/>
            <person name="Martinez F.L."/>
            <person name="Guzman D."/>
            <person name="Roberts R.J."/>
            <person name="DasSarma S."/>
        </authorList>
    </citation>
    <scope>NUCLEOTIDE SEQUENCE [LARGE SCALE GENOMIC DNA]</scope>
    <source>
        <strain evidence="3">BOL5-4</strain>
    </source>
</reference>
<dbReference type="AlphaFoldDB" id="A0A4P8WF68"/>
<sequence>MTRKNATVDHDRSGFAADADDQTPSPSTVEPTATATIAATRTAAMDAGETEDSLPNTLTIIGQGTPSSFEITVDGEIDLTDDPRDADATVVSGTTVEGTIESGTVTFQFTGDLTDVTFVDRGITGQEPATTPNVHVDYDAPDQRQS</sequence>
<protein>
    <submittedName>
        <fullName evidence="2">Uncharacterized protein</fullName>
    </submittedName>
</protein>
<accession>A0A4P8WF68</accession>
<feature type="region of interest" description="Disordered" evidence="1">
    <location>
        <begin position="124"/>
        <end position="146"/>
    </location>
</feature>
<dbReference type="OrthoDB" id="168828at2157"/>
<feature type="compositionally biased region" description="Polar residues" evidence="1">
    <location>
        <begin position="22"/>
        <end position="31"/>
    </location>
</feature>
<gene>
    <name evidence="2" type="ORF">FEJ81_05785</name>
</gene>
<evidence type="ECO:0000256" key="1">
    <source>
        <dbReference type="SAM" id="MobiDB-lite"/>
    </source>
</evidence>
<feature type="compositionally biased region" description="Basic and acidic residues" evidence="1">
    <location>
        <begin position="1"/>
        <end position="13"/>
    </location>
</feature>
<dbReference type="KEGG" id="nvr:FEJ81_05785"/>
<proteinExistence type="predicted"/>
<evidence type="ECO:0000313" key="3">
    <source>
        <dbReference type="Proteomes" id="UP000302218"/>
    </source>
</evidence>
<dbReference type="Proteomes" id="UP000302218">
    <property type="component" value="Chromosome"/>
</dbReference>